<dbReference type="EMBL" id="JAGIYZ010000024">
    <property type="protein sequence ID" value="MBP0466194.1"/>
    <property type="molecule type" value="Genomic_DNA"/>
</dbReference>
<feature type="chain" id="PRO_5045756754" description="2-keto-4-pentenoate hydratase" evidence="1">
    <location>
        <begin position="20"/>
        <end position="247"/>
    </location>
</feature>
<keyword evidence="1" id="KW-0732">Signal</keyword>
<dbReference type="SUPFAM" id="SSF56529">
    <property type="entry name" value="FAH"/>
    <property type="match status" value="1"/>
</dbReference>
<feature type="signal peptide" evidence="1">
    <location>
        <begin position="1"/>
        <end position="19"/>
    </location>
</feature>
<name>A0ABS4AXU3_9PROT</name>
<dbReference type="Proteomes" id="UP000680815">
    <property type="component" value="Unassembled WGS sequence"/>
</dbReference>
<reference evidence="2 3" key="1">
    <citation type="submission" date="2021-03" db="EMBL/GenBank/DDBJ databases">
        <authorList>
            <person name="So Y."/>
        </authorList>
    </citation>
    <scope>NUCLEOTIDE SEQUENCE [LARGE SCALE GENOMIC DNA]</scope>
    <source>
        <strain evidence="2 3">PWR1</strain>
    </source>
</reference>
<proteinExistence type="predicted"/>
<evidence type="ECO:0008006" key="4">
    <source>
        <dbReference type="Google" id="ProtNLM"/>
    </source>
</evidence>
<organism evidence="2 3">
    <name type="scientific">Roseomonas nitratireducens</name>
    <dbReference type="NCBI Taxonomy" id="2820810"/>
    <lineage>
        <taxon>Bacteria</taxon>
        <taxon>Pseudomonadati</taxon>
        <taxon>Pseudomonadota</taxon>
        <taxon>Alphaproteobacteria</taxon>
        <taxon>Acetobacterales</taxon>
        <taxon>Roseomonadaceae</taxon>
        <taxon>Roseomonas</taxon>
    </lineage>
</organism>
<dbReference type="Gene3D" id="3.90.850.10">
    <property type="entry name" value="Fumarylacetoacetase-like, C-terminal domain"/>
    <property type="match status" value="1"/>
</dbReference>
<dbReference type="RefSeq" id="WP_209353582.1">
    <property type="nucleotide sequence ID" value="NZ_JAGIYZ010000024.1"/>
</dbReference>
<gene>
    <name evidence="2" type="ORF">J5Y09_19865</name>
</gene>
<evidence type="ECO:0000313" key="2">
    <source>
        <dbReference type="EMBL" id="MBP0466194.1"/>
    </source>
</evidence>
<evidence type="ECO:0000313" key="3">
    <source>
        <dbReference type="Proteomes" id="UP000680815"/>
    </source>
</evidence>
<accession>A0ABS4AXU3</accession>
<protein>
    <recommendedName>
        <fullName evidence="4">2-keto-4-pentenoate hydratase</fullName>
    </recommendedName>
</protein>
<comment type="caution">
    <text evidence="2">The sequence shown here is derived from an EMBL/GenBank/DDBJ whole genome shotgun (WGS) entry which is preliminary data.</text>
</comment>
<keyword evidence="3" id="KW-1185">Reference proteome</keyword>
<evidence type="ECO:0000256" key="1">
    <source>
        <dbReference type="SAM" id="SignalP"/>
    </source>
</evidence>
<dbReference type="InterPro" id="IPR036663">
    <property type="entry name" value="Fumarylacetoacetase_C_sf"/>
</dbReference>
<sequence length="247" mass="24780">MRRAAAALLATLAATPAHAACAEMADVARFAQALLERRLPAPFPAMTETEALCAQGRLVATLAQPWGDVSGHALAADALPTIAGALFHANLRAMSGATIEAAFAVRPAVAPGLLLRIGEDGRATAAAPYLALLDLAAVQGAGRPARIAGNLGLRLGVMGAEAAMDAAEAPMATLMADGGVMAAVLGLAASPAALLADFSRARAAAGQPLRPGDLVALLGPAAPVAPRPGESWRLDIRGLGVVAVQFR</sequence>